<keyword evidence="6" id="KW-0067">ATP-binding</keyword>
<evidence type="ECO:0000256" key="5">
    <source>
        <dbReference type="ARBA" id="ARBA00022741"/>
    </source>
</evidence>
<dbReference type="InterPro" id="IPR003439">
    <property type="entry name" value="ABC_transporter-like_ATP-bd"/>
</dbReference>
<keyword evidence="4 10" id="KW-0812">Transmembrane</keyword>
<sequence>MHNAMRSFFGTCASGSVVLSTLVFLVILFGIPSGRCQTGDEIDDGGMNQIFARPFYNKLQTLTGTYSEQIGDKLDYCIKDRDADWNNAFNFSSNLTFMTECFKETNDLVKRICTVAEINFYFTSLYGNGKTGSFLKPNKNCNLTSWVSGCEPGWACSVGEDQDVDLKNSKITPSRILSCQSCCAGFFCPQGITCMIPCPLGSYCPHGIENNFSGLCSPYNYQLPPGRPNHSCGGADIWADIKTDSDIFCPAGYYCPTTTKKLPCEPGYYCRKGSTSMQRCYKKSSCKAMSENQDITLFGLLLIVALGLLLLIIYNFSDQILTSRERQQAKSREAAARSARETAQARERWKAAKDIARKHTAGLQSQLSRTFSRKKSGKHTDLNDKPSTSTKGVGKNKEPSNLIKMMHSLEDDSHDDEGFNLEIGDKHLKKNIPKGKQMHTRSQIFKYAYGQIEKEKAQQQQNKNLTFSGVISMATDTDTRSRPPIEVNFKDLSITLKGKKKVLMRCVTGKIMPGRVTALMGPSGAGKTTFLNALAGKSSGCEINGSILVNGNADPLHSYKKIIGFVPQDDIVHGNLTVEENLWFSARCRLPAYLTKADRVLVLERVIESLGLQPVRDSLVGTVEKRGISGGQRKRVNVGLEMVMEPSLLILDEPTSGLDSSSSQLLLRALRREALEGVNIVLVVHQPSYTLFKMFDDLILLAKGGLIAYLGPVKKVEEYFSGLGIIVPDRVNPPDHFIDILEGIVKPSVSSGISYKQIPVKWMQHKGYIIPQDMLILLDGNDYSRGETSRNPSNSSGTEIEDSSVVGAVWGDIKCIVEKKKDHIWHNYVRTKDLSNRQTPGIFSQYKYFFGRVGKQRLREARIQFVDFLILCLAGVCLGTLAKVSDESFGAVGYTYTVIAVSLLCKIGALRSFSLEKLNYYRESSSGMSSLAYFLAKDTIDHFNTLIKPIVYLSMFYFFNNPRSSITSNYVILVSLVYCVTGIAYWFAIFLQAGPAQLWCVLLPVVLTLIATQNKSGYIDILSNLCYSKWALQAFVVSNAERYSGVWLISRCGALLKQGYNISDWSLCIIILFVYGLIFRFLAFFCMITFKKK</sequence>
<dbReference type="InterPro" id="IPR043926">
    <property type="entry name" value="ABCG_dom"/>
</dbReference>
<dbReference type="Pfam" id="PF19055">
    <property type="entry name" value="ABC2_membrane_7"/>
    <property type="match status" value="1"/>
</dbReference>
<feature type="transmembrane region" description="Helical" evidence="10">
    <location>
        <begin position="894"/>
        <end position="913"/>
    </location>
</feature>
<evidence type="ECO:0000256" key="8">
    <source>
        <dbReference type="ARBA" id="ARBA00023136"/>
    </source>
</evidence>
<dbReference type="EMBL" id="LFYR01000981">
    <property type="protein sequence ID" value="KMZ66158.1"/>
    <property type="molecule type" value="Genomic_DNA"/>
</dbReference>
<feature type="transmembrane region" description="Helical" evidence="10">
    <location>
        <begin position="970"/>
        <end position="990"/>
    </location>
</feature>
<dbReference type="GO" id="GO:0016887">
    <property type="term" value="F:ATP hydrolysis activity"/>
    <property type="evidence" value="ECO:0007669"/>
    <property type="project" value="InterPro"/>
</dbReference>
<dbReference type="PANTHER" id="PTHR48041">
    <property type="entry name" value="ABC TRANSPORTER G FAMILY MEMBER 28"/>
    <property type="match status" value="1"/>
</dbReference>
<feature type="domain" description="ABC transporter" evidence="11">
    <location>
        <begin position="487"/>
        <end position="728"/>
    </location>
</feature>
<feature type="transmembrane region" description="Helical" evidence="10">
    <location>
        <begin position="1065"/>
        <end position="1090"/>
    </location>
</feature>
<keyword evidence="5" id="KW-0547">Nucleotide-binding</keyword>
<keyword evidence="3" id="KW-0813">Transport</keyword>
<accession>A0A0K9PAR3</accession>
<evidence type="ECO:0000256" key="9">
    <source>
        <dbReference type="SAM" id="MobiDB-lite"/>
    </source>
</evidence>
<dbReference type="GO" id="GO:0140359">
    <property type="term" value="F:ABC-type transporter activity"/>
    <property type="evidence" value="ECO:0007669"/>
    <property type="project" value="InterPro"/>
</dbReference>
<dbReference type="GO" id="GO:0016020">
    <property type="term" value="C:membrane"/>
    <property type="evidence" value="ECO:0000318"/>
    <property type="project" value="GO_Central"/>
</dbReference>
<dbReference type="PROSITE" id="PS50893">
    <property type="entry name" value="ABC_TRANSPORTER_2"/>
    <property type="match status" value="1"/>
</dbReference>
<dbReference type="PANTHER" id="PTHR48041:SF91">
    <property type="entry name" value="ABC TRANSPORTER G FAMILY MEMBER 28"/>
    <property type="match status" value="1"/>
</dbReference>
<protein>
    <submittedName>
        <fullName evidence="12">ABC transporter G family member</fullName>
    </submittedName>
</protein>
<comment type="subcellular location">
    <subcellularLocation>
        <location evidence="1">Membrane</location>
        <topology evidence="1">Multi-pass membrane protein</topology>
    </subcellularLocation>
</comment>
<dbReference type="GO" id="GO:0042626">
    <property type="term" value="F:ATPase-coupled transmembrane transporter activity"/>
    <property type="evidence" value="ECO:0000318"/>
    <property type="project" value="GO_Central"/>
</dbReference>
<comment type="similarity">
    <text evidence="2">Belongs to the ABC transporter superfamily. ABCG family. Eye pigment precursor importer (TC 3.A.1.204) subfamily.</text>
</comment>
<gene>
    <name evidence="12" type="ORF">ZOSMA_2G01690</name>
</gene>
<keyword evidence="8 10" id="KW-0472">Membrane</keyword>
<evidence type="ECO:0000259" key="11">
    <source>
        <dbReference type="PROSITE" id="PS50893"/>
    </source>
</evidence>
<organism evidence="12 13">
    <name type="scientific">Zostera marina</name>
    <name type="common">Eelgrass</name>
    <dbReference type="NCBI Taxonomy" id="29655"/>
    <lineage>
        <taxon>Eukaryota</taxon>
        <taxon>Viridiplantae</taxon>
        <taxon>Streptophyta</taxon>
        <taxon>Embryophyta</taxon>
        <taxon>Tracheophyta</taxon>
        <taxon>Spermatophyta</taxon>
        <taxon>Magnoliopsida</taxon>
        <taxon>Liliopsida</taxon>
        <taxon>Zosteraceae</taxon>
        <taxon>Zostera</taxon>
    </lineage>
</organism>
<dbReference type="OrthoDB" id="66620at2759"/>
<dbReference type="PROSITE" id="PS00211">
    <property type="entry name" value="ABC_TRANSPORTER_1"/>
    <property type="match status" value="1"/>
</dbReference>
<dbReference type="Pfam" id="PF00005">
    <property type="entry name" value="ABC_tran"/>
    <property type="match status" value="1"/>
</dbReference>
<evidence type="ECO:0000256" key="4">
    <source>
        <dbReference type="ARBA" id="ARBA00022692"/>
    </source>
</evidence>
<feature type="transmembrane region" description="Helical" evidence="10">
    <location>
        <begin position="865"/>
        <end position="882"/>
    </location>
</feature>
<dbReference type="Proteomes" id="UP000036987">
    <property type="component" value="Unassembled WGS sequence"/>
</dbReference>
<feature type="compositionally biased region" description="Basic and acidic residues" evidence="9">
    <location>
        <begin position="331"/>
        <end position="357"/>
    </location>
</feature>
<dbReference type="AlphaFoldDB" id="A0A0K9PAR3"/>
<proteinExistence type="inferred from homology"/>
<dbReference type="Gene3D" id="3.40.50.300">
    <property type="entry name" value="P-loop containing nucleotide triphosphate hydrolases"/>
    <property type="match status" value="1"/>
</dbReference>
<dbReference type="InterPro" id="IPR050352">
    <property type="entry name" value="ABCG_transporters"/>
</dbReference>
<feature type="region of interest" description="Disordered" evidence="9">
    <location>
        <begin position="331"/>
        <end position="399"/>
    </location>
</feature>
<dbReference type="STRING" id="29655.A0A0K9PAR3"/>
<dbReference type="InterPro" id="IPR017871">
    <property type="entry name" value="ABC_transporter-like_CS"/>
</dbReference>
<dbReference type="SMART" id="SM00382">
    <property type="entry name" value="AAA"/>
    <property type="match status" value="1"/>
</dbReference>
<feature type="transmembrane region" description="Helical" evidence="10">
    <location>
        <begin position="7"/>
        <end position="31"/>
    </location>
</feature>
<dbReference type="GO" id="GO:0055085">
    <property type="term" value="P:transmembrane transport"/>
    <property type="evidence" value="ECO:0000318"/>
    <property type="project" value="GO_Central"/>
</dbReference>
<keyword evidence="7 10" id="KW-1133">Transmembrane helix</keyword>
<evidence type="ECO:0000313" key="12">
    <source>
        <dbReference type="EMBL" id="KMZ66158.1"/>
    </source>
</evidence>
<feature type="transmembrane region" description="Helical" evidence="10">
    <location>
        <begin position="295"/>
        <end position="316"/>
    </location>
</feature>
<evidence type="ECO:0000256" key="3">
    <source>
        <dbReference type="ARBA" id="ARBA00022448"/>
    </source>
</evidence>
<evidence type="ECO:0000313" key="13">
    <source>
        <dbReference type="Proteomes" id="UP000036987"/>
    </source>
</evidence>
<reference evidence="13" key="1">
    <citation type="journal article" date="2016" name="Nature">
        <title>The genome of the seagrass Zostera marina reveals angiosperm adaptation to the sea.</title>
        <authorList>
            <person name="Olsen J.L."/>
            <person name="Rouze P."/>
            <person name="Verhelst B."/>
            <person name="Lin Y.-C."/>
            <person name="Bayer T."/>
            <person name="Collen J."/>
            <person name="Dattolo E."/>
            <person name="De Paoli E."/>
            <person name="Dittami S."/>
            <person name="Maumus F."/>
            <person name="Michel G."/>
            <person name="Kersting A."/>
            <person name="Lauritano C."/>
            <person name="Lohaus R."/>
            <person name="Toepel M."/>
            <person name="Tonon T."/>
            <person name="Vanneste K."/>
            <person name="Amirebrahimi M."/>
            <person name="Brakel J."/>
            <person name="Bostroem C."/>
            <person name="Chovatia M."/>
            <person name="Grimwood J."/>
            <person name="Jenkins J.W."/>
            <person name="Jueterbock A."/>
            <person name="Mraz A."/>
            <person name="Stam W.T."/>
            <person name="Tice H."/>
            <person name="Bornberg-Bauer E."/>
            <person name="Green P.J."/>
            <person name="Pearson G.A."/>
            <person name="Procaccini G."/>
            <person name="Duarte C.M."/>
            <person name="Schmutz J."/>
            <person name="Reusch T.B.H."/>
            <person name="Van de Peer Y."/>
        </authorList>
    </citation>
    <scope>NUCLEOTIDE SEQUENCE [LARGE SCALE GENOMIC DNA]</scope>
    <source>
        <strain evidence="13">cv. Finnish</strain>
    </source>
</reference>
<keyword evidence="13" id="KW-1185">Reference proteome</keyword>
<dbReference type="SUPFAM" id="SSF52540">
    <property type="entry name" value="P-loop containing nucleoside triphosphate hydrolases"/>
    <property type="match status" value="1"/>
</dbReference>
<evidence type="ECO:0000256" key="10">
    <source>
        <dbReference type="SAM" id="Phobius"/>
    </source>
</evidence>
<dbReference type="GO" id="GO:0005524">
    <property type="term" value="F:ATP binding"/>
    <property type="evidence" value="ECO:0007669"/>
    <property type="project" value="UniProtKB-KW"/>
</dbReference>
<dbReference type="OMA" id="AFFCMIT"/>
<comment type="caution">
    <text evidence="12">The sequence shown here is derived from an EMBL/GenBank/DDBJ whole genome shotgun (WGS) entry which is preliminary data.</text>
</comment>
<evidence type="ECO:0000256" key="6">
    <source>
        <dbReference type="ARBA" id="ARBA00022840"/>
    </source>
</evidence>
<dbReference type="CDD" id="cd03213">
    <property type="entry name" value="ABCG_EPDR"/>
    <property type="match status" value="1"/>
</dbReference>
<name>A0A0K9PAR3_ZOSMR</name>
<dbReference type="InterPro" id="IPR003593">
    <property type="entry name" value="AAA+_ATPase"/>
</dbReference>
<evidence type="ECO:0000256" key="1">
    <source>
        <dbReference type="ARBA" id="ARBA00004141"/>
    </source>
</evidence>
<dbReference type="InterPro" id="IPR027417">
    <property type="entry name" value="P-loop_NTPase"/>
</dbReference>
<dbReference type="FunFam" id="3.40.50.300:FF:000367">
    <property type="entry name" value="ABC transporter G family member 24"/>
    <property type="match status" value="1"/>
</dbReference>
<evidence type="ECO:0000256" key="2">
    <source>
        <dbReference type="ARBA" id="ARBA00005814"/>
    </source>
</evidence>
<evidence type="ECO:0000256" key="7">
    <source>
        <dbReference type="ARBA" id="ARBA00022989"/>
    </source>
</evidence>